<evidence type="ECO:0000313" key="2">
    <source>
        <dbReference type="Proteomes" id="UP001321786"/>
    </source>
</evidence>
<dbReference type="Proteomes" id="UP001321786">
    <property type="component" value="Chromosome"/>
</dbReference>
<organism evidence="1 2">
    <name type="scientific">Helicovermis profundi</name>
    <dbReference type="NCBI Taxonomy" id="3065157"/>
    <lineage>
        <taxon>Bacteria</taxon>
        <taxon>Bacillati</taxon>
        <taxon>Bacillota</taxon>
        <taxon>Clostridia</taxon>
        <taxon>Helicovermis</taxon>
    </lineage>
</organism>
<accession>A0AAU9ER30</accession>
<name>A0AAU9ER30_9FIRM</name>
<keyword evidence="2" id="KW-1185">Reference proteome</keyword>
<dbReference type="EMBL" id="AP028654">
    <property type="protein sequence ID" value="BEP29826.1"/>
    <property type="molecule type" value="Genomic_DNA"/>
</dbReference>
<dbReference type="KEGG" id="hprf:HLPR_21570"/>
<dbReference type="RefSeq" id="WP_338535439.1">
    <property type="nucleotide sequence ID" value="NZ_AP028654.1"/>
</dbReference>
<evidence type="ECO:0000313" key="1">
    <source>
        <dbReference type="EMBL" id="BEP29826.1"/>
    </source>
</evidence>
<reference evidence="1 2" key="1">
    <citation type="submission" date="2023-08" db="EMBL/GenBank/DDBJ databases">
        <title>Helicovermis profunda gen. nov., sp. nov., a novel mesophilic, fermentative bacterium within the Bacillota from a deep-sea hydrothermal vent chimney.</title>
        <authorList>
            <person name="Miyazaki U."/>
            <person name="Mizutani D."/>
            <person name="Hashimoto Y."/>
            <person name="Tame A."/>
            <person name="Sawayama S."/>
            <person name="Miyazaki J."/>
            <person name="Takai K."/>
            <person name="Nakagawa S."/>
        </authorList>
    </citation>
    <scope>NUCLEOTIDE SEQUENCE [LARGE SCALE GENOMIC DNA]</scope>
    <source>
        <strain evidence="1 2">S502</strain>
    </source>
</reference>
<dbReference type="AlphaFoldDB" id="A0AAU9ER30"/>
<sequence length="91" mass="10308">MNEKKLPANITQKDGYVEIEFSESMPKDAIEKQVNQCIAETCDCCTPEFREKVVNFDVSELSFNKVKVYGTISEDEVKGNVLSCAPKLKRK</sequence>
<gene>
    <name evidence="1" type="ORF">HLPR_21570</name>
</gene>
<proteinExistence type="predicted"/>
<protein>
    <submittedName>
        <fullName evidence="1">Uncharacterized protein</fullName>
    </submittedName>
</protein>